<dbReference type="InterPro" id="IPR036961">
    <property type="entry name" value="Kinesin_motor_dom_sf"/>
</dbReference>
<keyword evidence="4 6" id="KW-0067">ATP-binding</keyword>
<feature type="coiled-coil region" evidence="7">
    <location>
        <begin position="1955"/>
        <end position="2081"/>
    </location>
</feature>
<dbReference type="InterPro" id="IPR027417">
    <property type="entry name" value="P-loop_NTPase"/>
</dbReference>
<feature type="region of interest" description="Disordered" evidence="8">
    <location>
        <begin position="1105"/>
        <end position="1184"/>
    </location>
</feature>
<feature type="compositionally biased region" description="Polar residues" evidence="8">
    <location>
        <begin position="1112"/>
        <end position="1124"/>
    </location>
</feature>
<evidence type="ECO:0000256" key="6">
    <source>
        <dbReference type="PROSITE-ProRule" id="PRU00283"/>
    </source>
</evidence>
<evidence type="ECO:0000256" key="1">
    <source>
        <dbReference type="ARBA" id="ARBA00004496"/>
    </source>
</evidence>
<comment type="similarity">
    <text evidence="6">Belongs to the TRAFAC class myosin-kinesin ATPase superfamily. Kinesin family.</text>
</comment>
<feature type="coiled-coil region" evidence="7">
    <location>
        <begin position="737"/>
        <end position="829"/>
    </location>
</feature>
<feature type="compositionally biased region" description="Low complexity" evidence="8">
    <location>
        <begin position="1909"/>
        <end position="1927"/>
    </location>
</feature>
<evidence type="ECO:0000256" key="4">
    <source>
        <dbReference type="ARBA" id="ARBA00022840"/>
    </source>
</evidence>
<keyword evidence="5 7" id="KW-0175">Coiled coil</keyword>
<feature type="compositionally biased region" description="Pro residues" evidence="8">
    <location>
        <begin position="1890"/>
        <end position="1903"/>
    </location>
</feature>
<sequence>MAPSTPSSSSANTTSVQVAVRIRPSNEHDLTSIPTRFQRTVVHGTTPTSVTVEPSTIPPTTANATTSSAAANPLAKKQSFTFDQVHPQGTTQHAIFTSTAAPLISRFLQGFNCTILAYGQTSSGKTYTMSGVDLDADPSDSDNGMGIIPRAVATIFNAIQQLKQERGNAWNCTVKGSFIEIYNEDLIDLLAPEDPSMRREVQIREEKDGTIIWSGLKEVGVKSTGEVMNLIRQGSSIRRTNETDMNAQSSRSHAIFSLTLIQKKYTGSGVPRGGSGRTSPMPPTTPSPSRLARPSSVYVGSATGRVGSPTFGRPPTPSFASAMRNAGAGLRPQSAMALRPGTPDQEDAATDSGAWVTVVSKFHFVDLAGSERLKRTAAQGERIKEGISINSGLLALGNVISALGDPSRARSLAPGQAHIHVPYRDSKLTRLLQDSLGGNAHTLMIACVSPAEWNALETVNTLKYANRARNIKNRAEVREKEDGWDDLEWLQGMVTKLRKELKTMKEGGAIPSGTAEDGSSGQGPANAKMIQKYNELQGMHEELRMRYSQANDELRRAKEELEDRPLMSPTSTQDRTANIRRYEEIVAPVIEQYEKTISAMEAELKLNRTALGLVWELISTVTPMQAHTNEMYEEQETELEALKERHATTEAYVEELRARVGKLVEREASTESYVRDLEQKLKSFSESSLSSSESLTDLKKEIARHKENEVATTTYIAELEARLARSDLDVSSLKSMVDRLEGDLERRTSEVERLEAKLDAVLDSPEFKEQQKMMTEWKAALEEREKKVSDLEKQMSEWEKIRQEVNAERKRLNELAEGQKREIEQQMLKPPASDGGLTPAGSVMGSPAPMGLKLAMDVSANASPIKATDVPLPPSPEEFADIDDSSPEALRDQLLSLRETHSRTLGDLNGVTSKYRDALREISDLAAQISETKLHLSQQGPANGASMGYASSGEPGSDADSGAITSRSARSPLNGSPIIGARRRRTLPRGSIGEPIPPLAVNGTGKRLLFRHAASAESLHSRSQSQSLSQELSLARLPRDASWPSLGGESLLSPTLAPKSPMRMSLQLPGEKRSVESMEKEIMRLQEVLKEREAEITVLEKSLDTFERSRSTRANSPSHKTSSDVLDERDELAEEANNAQGSPNGERALSPSTRGQFEELKKSLEHDPSLQSGPGLDGGEDSLDRLNELMRAMAQKESQHKDTVEGLNRDLQTVRKQYETLVKDRSGKSNIELESLRSELIASREEKLAASRQLEELRRREQALLEERRSVEARHTEEIEVLQSEHDAQLDKLRANHEDLLRRMGEENEDAVQYATAKARREAELAATSQLESSLAALASEHEATVSKLSTEHDNELRKHEMQVESLLARTRADHERALSRLRGEHEEALRARDVESTSAADAKKSSDTLVAQHAATIRRMEEAHEQELLQATTSSQDLLNRVRQEFEDQLKAAEAKHEETIRAKQEESANNLRRAREGMESAIARLRSEHEETLSRKTVEFETQLQRLRDEHAAELRQKEITLEGSLGESQSDTANAMKQLQEEYTAALERRDASTREDLENLKADHARQLSSRDADHEGAVTKLKEDHSLVLASLETTLSIEVNRLKEALASSRQEHANATDVLKAELAKVQADFEAQRSKLAAGHEFELLQLKADHQAALTEAQAALVAAQQLHQKAIADSRADLEDKLASDNEHHRTTLEELTATHDAERDTLRKAHNLVAEELEAHKTMLHESRAELEQDRQSHKSDAEDLRSRLATMEEHLQSVMNERASYAAQAEELRTELDNTKSEQAGLIQEASKRESLVQELDRHRSILGESQSDLQRTRDERDNLLAEKQRQDTLIKELQAQLAGAKAHKRDGSGDSAPSHGGSRITRANGIPSAKLPPLTPPPTGPPPPTPGSVDFSMSSHPARTSSSSQPSRSATPDDQTTPSTSVLMSPTRDIDPKIASLIEEQAKHLEEQEAMIKTLNKQLTHCEADLQAHMDLVATLEASLTDSERNLRKARMQSNEMAKERDSYLQQMNGLRAQVTEAQREASNMRRSVAEEKLSLEHRLDEERRAKERARAQLESRMEEMAKRKSKFVCL</sequence>
<feature type="coiled-coil region" evidence="7">
    <location>
        <begin position="526"/>
        <end position="564"/>
    </location>
</feature>
<dbReference type="InterPro" id="IPR027640">
    <property type="entry name" value="Kinesin-like_fam"/>
</dbReference>
<accession>A0A0C3QD05</accession>
<reference evidence="10 11" key="1">
    <citation type="submission" date="2014-04" db="EMBL/GenBank/DDBJ databases">
        <authorList>
            <consortium name="DOE Joint Genome Institute"/>
            <person name="Kuo A."/>
            <person name="Girlanda M."/>
            <person name="Perotto S."/>
            <person name="Kohler A."/>
            <person name="Nagy L.G."/>
            <person name="Floudas D."/>
            <person name="Copeland A."/>
            <person name="Barry K.W."/>
            <person name="Cichocki N."/>
            <person name="Veneault-Fourrey C."/>
            <person name="LaButti K."/>
            <person name="Lindquist E.A."/>
            <person name="Lipzen A."/>
            <person name="Lundell T."/>
            <person name="Morin E."/>
            <person name="Murat C."/>
            <person name="Sun H."/>
            <person name="Tunlid A."/>
            <person name="Henrissat B."/>
            <person name="Grigoriev I.V."/>
            <person name="Hibbett D.S."/>
            <person name="Martin F."/>
            <person name="Nordberg H.P."/>
            <person name="Cantor M.N."/>
            <person name="Hua S.X."/>
        </authorList>
    </citation>
    <scope>NUCLEOTIDE SEQUENCE [LARGE SCALE GENOMIC DNA]</scope>
    <source>
        <strain evidence="10 11">MUT 4182</strain>
    </source>
</reference>
<keyword evidence="3 6" id="KW-0547">Nucleotide-binding</keyword>
<dbReference type="GO" id="GO:0003777">
    <property type="term" value="F:microtubule motor activity"/>
    <property type="evidence" value="ECO:0007669"/>
    <property type="project" value="InterPro"/>
</dbReference>
<feature type="binding site" evidence="6">
    <location>
        <begin position="119"/>
        <end position="126"/>
    </location>
    <ligand>
        <name>ATP</name>
        <dbReference type="ChEBI" id="CHEBI:30616"/>
    </ligand>
</feature>
<feature type="region of interest" description="Disordered" evidence="8">
    <location>
        <begin position="1456"/>
        <end position="1475"/>
    </location>
</feature>
<comment type="subcellular location">
    <subcellularLocation>
        <location evidence="1">Cytoplasm</location>
    </subcellularLocation>
</comment>
<dbReference type="GO" id="GO:0005524">
    <property type="term" value="F:ATP binding"/>
    <property type="evidence" value="ECO:0007669"/>
    <property type="project" value="UniProtKB-UniRule"/>
</dbReference>
<protein>
    <recommendedName>
        <fullName evidence="9">Kinesin motor domain-containing protein</fullName>
    </recommendedName>
</protein>
<dbReference type="GO" id="GO:0008017">
    <property type="term" value="F:microtubule binding"/>
    <property type="evidence" value="ECO:0007669"/>
    <property type="project" value="InterPro"/>
</dbReference>
<dbReference type="InterPro" id="IPR001752">
    <property type="entry name" value="Kinesin_motor_dom"/>
</dbReference>
<feature type="coiled-coil region" evidence="7">
    <location>
        <begin position="1204"/>
        <end position="1310"/>
    </location>
</feature>
<keyword evidence="2" id="KW-0963">Cytoplasm</keyword>
<feature type="region of interest" description="Disordered" evidence="8">
    <location>
        <begin position="1851"/>
        <end position="1945"/>
    </location>
</feature>
<dbReference type="PANTHER" id="PTHR47969">
    <property type="entry name" value="CHROMOSOME-ASSOCIATED KINESIN KIF4A-RELATED"/>
    <property type="match status" value="1"/>
</dbReference>
<proteinExistence type="inferred from homology"/>
<dbReference type="GO" id="GO:0005737">
    <property type="term" value="C:cytoplasm"/>
    <property type="evidence" value="ECO:0007669"/>
    <property type="project" value="UniProtKB-SubCell"/>
</dbReference>
<dbReference type="HOGENOM" id="CLU_001982_0_0_1"/>
<dbReference type="GO" id="GO:0007052">
    <property type="term" value="P:mitotic spindle organization"/>
    <property type="evidence" value="ECO:0007669"/>
    <property type="project" value="TreeGrafter"/>
</dbReference>
<feature type="region of interest" description="Disordered" evidence="8">
    <location>
        <begin position="266"/>
        <end position="295"/>
    </location>
</feature>
<feature type="domain" description="Kinesin motor" evidence="9">
    <location>
        <begin position="15"/>
        <end position="471"/>
    </location>
</feature>
<evidence type="ECO:0000256" key="7">
    <source>
        <dbReference type="SAM" id="Coils"/>
    </source>
</evidence>
<feature type="compositionally biased region" description="Polar residues" evidence="8">
    <location>
        <begin position="1929"/>
        <end position="1941"/>
    </location>
</feature>
<keyword evidence="6" id="KW-0505">Motor protein</keyword>
<dbReference type="EMBL" id="KN822991">
    <property type="protein sequence ID" value="KIO28740.1"/>
    <property type="molecule type" value="Genomic_DNA"/>
</dbReference>
<evidence type="ECO:0000256" key="3">
    <source>
        <dbReference type="ARBA" id="ARBA00022741"/>
    </source>
</evidence>
<dbReference type="GO" id="GO:0007018">
    <property type="term" value="P:microtubule-based movement"/>
    <property type="evidence" value="ECO:0007669"/>
    <property type="project" value="InterPro"/>
</dbReference>
<feature type="region of interest" description="Disordered" evidence="8">
    <location>
        <begin position="935"/>
        <end position="999"/>
    </location>
</feature>
<evidence type="ECO:0000256" key="8">
    <source>
        <dbReference type="SAM" id="MobiDB-lite"/>
    </source>
</evidence>
<dbReference type="PRINTS" id="PR00380">
    <property type="entry name" value="KINESINHEAVY"/>
</dbReference>
<dbReference type="PANTHER" id="PTHR47969:SF15">
    <property type="entry name" value="CHROMOSOME-ASSOCIATED KINESIN KIF4A-RELATED"/>
    <property type="match status" value="1"/>
</dbReference>
<dbReference type="SMART" id="SM00129">
    <property type="entry name" value="KISc"/>
    <property type="match status" value="1"/>
</dbReference>
<feature type="compositionally biased region" description="Basic and acidic residues" evidence="8">
    <location>
        <begin position="1456"/>
        <end position="1468"/>
    </location>
</feature>
<evidence type="ECO:0000313" key="10">
    <source>
        <dbReference type="EMBL" id="KIO28740.1"/>
    </source>
</evidence>
<feature type="region of interest" description="Disordered" evidence="8">
    <location>
        <begin position="47"/>
        <end position="70"/>
    </location>
</feature>
<reference evidence="11" key="2">
    <citation type="submission" date="2015-01" db="EMBL/GenBank/DDBJ databases">
        <title>Evolutionary Origins and Diversification of the Mycorrhizal Mutualists.</title>
        <authorList>
            <consortium name="DOE Joint Genome Institute"/>
            <consortium name="Mycorrhizal Genomics Consortium"/>
            <person name="Kohler A."/>
            <person name="Kuo A."/>
            <person name="Nagy L.G."/>
            <person name="Floudas D."/>
            <person name="Copeland A."/>
            <person name="Barry K.W."/>
            <person name="Cichocki N."/>
            <person name="Veneault-Fourrey C."/>
            <person name="LaButti K."/>
            <person name="Lindquist E.A."/>
            <person name="Lipzen A."/>
            <person name="Lundell T."/>
            <person name="Morin E."/>
            <person name="Murat C."/>
            <person name="Riley R."/>
            <person name="Ohm R."/>
            <person name="Sun H."/>
            <person name="Tunlid A."/>
            <person name="Henrissat B."/>
            <person name="Grigoriev I.V."/>
            <person name="Hibbett D.S."/>
            <person name="Martin F."/>
        </authorList>
    </citation>
    <scope>NUCLEOTIDE SEQUENCE [LARGE SCALE GENOMIC DNA]</scope>
    <source>
        <strain evidence="11">MUT 4182</strain>
    </source>
</reference>
<dbReference type="Gene3D" id="1.10.287.1490">
    <property type="match status" value="1"/>
</dbReference>
<evidence type="ECO:0000256" key="5">
    <source>
        <dbReference type="ARBA" id="ARBA00023054"/>
    </source>
</evidence>
<dbReference type="Pfam" id="PF00225">
    <property type="entry name" value="Kinesin"/>
    <property type="match status" value="2"/>
</dbReference>
<feature type="compositionally biased region" description="Basic and acidic residues" evidence="8">
    <location>
        <begin position="1156"/>
        <end position="1168"/>
    </location>
</feature>
<dbReference type="Proteomes" id="UP000054248">
    <property type="component" value="Unassembled WGS sequence"/>
</dbReference>
<evidence type="ECO:0000259" key="9">
    <source>
        <dbReference type="PROSITE" id="PS50067"/>
    </source>
</evidence>
<organism evidence="10 11">
    <name type="scientific">Tulasnella calospora MUT 4182</name>
    <dbReference type="NCBI Taxonomy" id="1051891"/>
    <lineage>
        <taxon>Eukaryota</taxon>
        <taxon>Fungi</taxon>
        <taxon>Dikarya</taxon>
        <taxon>Basidiomycota</taxon>
        <taxon>Agaricomycotina</taxon>
        <taxon>Agaricomycetes</taxon>
        <taxon>Cantharellales</taxon>
        <taxon>Tulasnellaceae</taxon>
        <taxon>Tulasnella</taxon>
    </lineage>
</organism>
<gene>
    <name evidence="10" type="ORF">M407DRAFT_22161</name>
</gene>
<evidence type="ECO:0000256" key="2">
    <source>
        <dbReference type="ARBA" id="ARBA00022490"/>
    </source>
</evidence>
<dbReference type="InterPro" id="IPR019821">
    <property type="entry name" value="Kinesin_motor_CS"/>
</dbReference>
<feature type="compositionally biased region" description="Acidic residues" evidence="8">
    <location>
        <begin position="1125"/>
        <end position="1134"/>
    </location>
</feature>
<dbReference type="SUPFAM" id="SSF52540">
    <property type="entry name" value="P-loop containing nucleoside triphosphate hydrolases"/>
    <property type="match status" value="1"/>
</dbReference>
<dbReference type="STRING" id="1051891.A0A0C3QD05"/>
<feature type="region of interest" description="Disordered" evidence="8">
    <location>
        <begin position="865"/>
        <end position="886"/>
    </location>
</feature>
<feature type="region of interest" description="Disordered" evidence="8">
    <location>
        <begin position="1043"/>
        <end position="1063"/>
    </location>
</feature>
<keyword evidence="11" id="KW-1185">Reference proteome</keyword>
<evidence type="ECO:0000313" key="11">
    <source>
        <dbReference type="Proteomes" id="UP000054248"/>
    </source>
</evidence>
<feature type="compositionally biased region" description="Polar residues" evidence="8">
    <location>
        <begin position="963"/>
        <end position="974"/>
    </location>
</feature>
<dbReference type="OrthoDB" id="3176171at2759"/>
<dbReference type="PROSITE" id="PS50067">
    <property type="entry name" value="KINESIN_MOTOR_2"/>
    <property type="match status" value="1"/>
</dbReference>
<dbReference type="Gene3D" id="3.40.850.10">
    <property type="entry name" value="Kinesin motor domain"/>
    <property type="match status" value="1"/>
</dbReference>
<dbReference type="GO" id="GO:0051231">
    <property type="term" value="P:spindle elongation"/>
    <property type="evidence" value="ECO:0007669"/>
    <property type="project" value="TreeGrafter"/>
</dbReference>
<dbReference type="PROSITE" id="PS00411">
    <property type="entry name" value="KINESIN_MOTOR_1"/>
    <property type="match status" value="1"/>
</dbReference>
<dbReference type="GO" id="GO:0005875">
    <property type="term" value="C:microtubule associated complex"/>
    <property type="evidence" value="ECO:0007669"/>
    <property type="project" value="TreeGrafter"/>
</dbReference>
<name>A0A0C3QD05_9AGAM</name>
<feature type="coiled-coil region" evidence="7">
    <location>
        <begin position="590"/>
        <end position="659"/>
    </location>
</feature>